<dbReference type="AlphaFoldDB" id="A0A4R3MMN2"/>
<evidence type="ECO:0000313" key="1">
    <source>
        <dbReference type="EMBL" id="TCT15553.1"/>
    </source>
</evidence>
<protein>
    <submittedName>
        <fullName evidence="1">Uncharacterized protein</fullName>
    </submittedName>
</protein>
<proteinExistence type="predicted"/>
<dbReference type="OrthoDB" id="9854339at2"/>
<reference evidence="1 2" key="1">
    <citation type="submission" date="2019-03" db="EMBL/GenBank/DDBJ databases">
        <title>Genomic Encyclopedia of Type Strains, Phase IV (KMG-IV): sequencing the most valuable type-strain genomes for metagenomic binning, comparative biology and taxonomic classification.</title>
        <authorList>
            <person name="Goeker M."/>
        </authorList>
    </citation>
    <scope>NUCLEOTIDE SEQUENCE [LARGE SCALE GENOMIC DNA]</scope>
    <source>
        <strain evidence="1 2">DSM 24629</strain>
    </source>
</reference>
<organism evidence="1 2">
    <name type="scientific">Natranaerovirga pectinivora</name>
    <dbReference type="NCBI Taxonomy" id="682400"/>
    <lineage>
        <taxon>Bacteria</taxon>
        <taxon>Bacillati</taxon>
        <taxon>Bacillota</taxon>
        <taxon>Clostridia</taxon>
        <taxon>Lachnospirales</taxon>
        <taxon>Natranaerovirgaceae</taxon>
        <taxon>Natranaerovirga</taxon>
    </lineage>
</organism>
<name>A0A4R3MMN2_9FIRM</name>
<comment type="caution">
    <text evidence="1">The sequence shown here is derived from an EMBL/GenBank/DDBJ whole genome shotgun (WGS) entry which is preliminary data.</text>
</comment>
<dbReference type="EMBL" id="SMAL01000003">
    <property type="protein sequence ID" value="TCT15553.1"/>
    <property type="molecule type" value="Genomic_DNA"/>
</dbReference>
<keyword evidence="2" id="KW-1185">Reference proteome</keyword>
<evidence type="ECO:0000313" key="2">
    <source>
        <dbReference type="Proteomes" id="UP000294902"/>
    </source>
</evidence>
<gene>
    <name evidence="1" type="ORF">EDC18_103259</name>
</gene>
<sequence length="121" mass="14010">MTQCSWCGKDAGEFVGLKPCAFCREEMTKGVAVVVTSEDDPAFKDFFEVKDTFTHMGKYLEEWFVVSKKDFKKVIKKNSEMKKEDINTLSEKGMFWFQRSSKNDLSGSFPDKMKLCNFKNI</sequence>
<accession>A0A4R3MMN2</accession>
<dbReference type="Proteomes" id="UP000294902">
    <property type="component" value="Unassembled WGS sequence"/>
</dbReference>
<dbReference type="RefSeq" id="WP_132251344.1">
    <property type="nucleotide sequence ID" value="NZ_SMAL01000003.1"/>
</dbReference>